<dbReference type="SUPFAM" id="SSF49373">
    <property type="entry name" value="Invasin/intimin cell-adhesion fragments"/>
    <property type="match status" value="1"/>
</dbReference>
<name>C3JCB4_POREA</name>
<accession>C3JCB4</accession>
<evidence type="ECO:0000313" key="3">
    <source>
        <dbReference type="Proteomes" id="UP000004295"/>
    </source>
</evidence>
<comment type="caution">
    <text evidence="2">The sequence shown here is derived from an EMBL/GenBank/DDBJ whole genome shotgun (WGS) entry which is preliminary data.</text>
</comment>
<dbReference type="Gene3D" id="2.60.40.1080">
    <property type="match status" value="1"/>
</dbReference>
<proteinExistence type="predicted"/>
<dbReference type="Pfam" id="PF02368">
    <property type="entry name" value="Big_2"/>
    <property type="match status" value="1"/>
</dbReference>
<dbReference type="InterPro" id="IPR008964">
    <property type="entry name" value="Invasin/intimin_cell_adhesion"/>
</dbReference>
<dbReference type="RefSeq" id="WP_004334695.1">
    <property type="nucleotide sequence ID" value="NZ_ACNN01000031.1"/>
</dbReference>
<dbReference type="PROSITE" id="PS51257">
    <property type="entry name" value="PROKAR_LIPOPROTEIN"/>
    <property type="match status" value="1"/>
</dbReference>
<reference evidence="2 3" key="1">
    <citation type="submission" date="2009-04" db="EMBL/GenBank/DDBJ databases">
        <authorList>
            <person name="Sebastian Y."/>
            <person name="Madupu R."/>
            <person name="Durkin A.S."/>
            <person name="Torralba M."/>
            <person name="Methe B."/>
            <person name="Sutton G.G."/>
            <person name="Strausberg R.L."/>
            <person name="Nelson K.E."/>
        </authorList>
    </citation>
    <scope>NUCLEOTIDE SEQUENCE [LARGE SCALE GENOMIC DNA]</scope>
    <source>
        <strain evidence="3">ATCC 35406 / DSM 24491 / JCM 8526 / CCUG 16442 / BCRC 14492 / NCTC 13058 / HG 370</strain>
    </source>
</reference>
<dbReference type="Proteomes" id="UP000004295">
    <property type="component" value="Unassembled WGS sequence"/>
</dbReference>
<keyword evidence="3" id="KW-1185">Reference proteome</keyword>
<dbReference type="InterPro" id="IPR003343">
    <property type="entry name" value="Big_2"/>
</dbReference>
<dbReference type="AlphaFoldDB" id="C3JCB4"/>
<dbReference type="GeneID" id="93366169"/>
<evidence type="ECO:0000259" key="1">
    <source>
        <dbReference type="SMART" id="SM00635"/>
    </source>
</evidence>
<sequence length="287" mass="32439">MNRNKLAFMALTVLTLMVSACKQEEKPQIKLSVSPTELKIKVGEVGNIKAKVTPLGTALVFTSSNDAIASVNEKGEVKGLTEGSTTIIVRAGKETKKVSILVYKPETDYSARMIGNKDNKLTPPFYIPLRALMKERFEDIKAANQPFGWRYINDLIGKKPDEFGYYFAPVTKDGEDFIDNRYIEIIQYDYANEHQAHIELFTNIREDQNPFSTEPGKKIIKEFAEGYGFTTNGQFNDSKGKIGYTYTALNGKLGKNEQLSIIVYAQPTKKGKYRVLANILYHYHKDH</sequence>
<protein>
    <submittedName>
        <fullName evidence="2">Bacterial group 2 Ig-like protein</fullName>
    </submittedName>
</protein>
<evidence type="ECO:0000313" key="2">
    <source>
        <dbReference type="EMBL" id="EEN82170.1"/>
    </source>
</evidence>
<dbReference type="SMART" id="SM00635">
    <property type="entry name" value="BID_2"/>
    <property type="match status" value="1"/>
</dbReference>
<gene>
    <name evidence="2" type="ORF">POREN0001_2005</name>
</gene>
<dbReference type="EMBL" id="ACNN01000031">
    <property type="protein sequence ID" value="EEN82170.1"/>
    <property type="molecule type" value="Genomic_DNA"/>
</dbReference>
<organism evidence="2 3">
    <name type="scientific">Porphyromonas endodontalis (strain ATCC 35406 / DSM 24491 / JCM 8526 / CCUG 16442 / BCRC 14492 / NCTC 13058 / HG 370)</name>
    <name type="common">Bacteroides endodontalis</name>
    <dbReference type="NCBI Taxonomy" id="553175"/>
    <lineage>
        <taxon>Bacteria</taxon>
        <taxon>Pseudomonadati</taxon>
        <taxon>Bacteroidota</taxon>
        <taxon>Bacteroidia</taxon>
        <taxon>Bacteroidales</taxon>
        <taxon>Porphyromonadaceae</taxon>
        <taxon>Porphyromonas</taxon>
    </lineage>
</organism>
<feature type="domain" description="BIG2" evidence="1">
    <location>
        <begin position="27"/>
        <end position="101"/>
    </location>
</feature>